<dbReference type="InterPro" id="IPR027417">
    <property type="entry name" value="P-loop_NTPase"/>
</dbReference>
<dbReference type="GO" id="GO:0005524">
    <property type="term" value="F:ATP binding"/>
    <property type="evidence" value="ECO:0007669"/>
    <property type="project" value="TreeGrafter"/>
</dbReference>
<feature type="domain" description="CobQ/CobB/MinD/ParA nucleotide binding" evidence="1">
    <location>
        <begin position="7"/>
        <end position="243"/>
    </location>
</feature>
<dbReference type="GO" id="GO:0051782">
    <property type="term" value="P:negative regulation of cell division"/>
    <property type="evidence" value="ECO:0007669"/>
    <property type="project" value="TreeGrafter"/>
</dbReference>
<dbReference type="InterPro" id="IPR050625">
    <property type="entry name" value="ParA/MinD_ATPase"/>
</dbReference>
<protein>
    <submittedName>
        <fullName evidence="2">CO dehydrogenase maturation factor</fullName>
    </submittedName>
</protein>
<dbReference type="EMBL" id="QEKW01000029">
    <property type="protein sequence ID" value="PVY96542.1"/>
    <property type="molecule type" value="Genomic_DNA"/>
</dbReference>
<dbReference type="GO" id="GO:0009898">
    <property type="term" value="C:cytoplasmic side of plasma membrane"/>
    <property type="evidence" value="ECO:0007669"/>
    <property type="project" value="TreeGrafter"/>
</dbReference>
<dbReference type="PANTHER" id="PTHR43384">
    <property type="entry name" value="SEPTUM SITE-DETERMINING PROTEIN MIND HOMOLOG, CHLOROPLASTIC-RELATED"/>
    <property type="match status" value="1"/>
</dbReference>
<evidence type="ECO:0000313" key="3">
    <source>
        <dbReference type="Proteomes" id="UP000245639"/>
    </source>
</evidence>
<dbReference type="AlphaFoldDB" id="A0A2U1E9I4"/>
<dbReference type="RefSeq" id="WP_116711338.1">
    <property type="nucleotide sequence ID" value="NZ_QEKW01000029.1"/>
</dbReference>
<accession>A0A2U1E9I4</accession>
<name>A0A2U1E9I4_9PSEU</name>
<keyword evidence="3" id="KW-1185">Reference proteome</keyword>
<proteinExistence type="predicted"/>
<evidence type="ECO:0000313" key="2">
    <source>
        <dbReference type="EMBL" id="PVY96542.1"/>
    </source>
</evidence>
<dbReference type="PANTHER" id="PTHR43384:SF15">
    <property type="entry name" value="ATP-BINDING PROTEIN"/>
    <property type="match status" value="1"/>
</dbReference>
<dbReference type="Gene3D" id="3.40.50.300">
    <property type="entry name" value="P-loop containing nucleotide triphosphate hydrolases"/>
    <property type="match status" value="1"/>
</dbReference>
<dbReference type="Proteomes" id="UP000245639">
    <property type="component" value="Unassembled WGS sequence"/>
</dbReference>
<reference evidence="2 3" key="1">
    <citation type="submission" date="2018-04" db="EMBL/GenBank/DDBJ databases">
        <title>Genomic Encyclopedia of Type Strains, Phase IV (KMG-IV): sequencing the most valuable type-strain genomes for metagenomic binning, comparative biology and taxonomic classification.</title>
        <authorList>
            <person name="Goeker M."/>
        </authorList>
    </citation>
    <scope>NUCLEOTIDE SEQUENCE [LARGE SCALE GENOMIC DNA]</scope>
    <source>
        <strain evidence="2 3">DSM 45771</strain>
    </source>
</reference>
<comment type="caution">
    <text evidence="2">The sequence shown here is derived from an EMBL/GenBank/DDBJ whole genome shotgun (WGS) entry which is preliminary data.</text>
</comment>
<dbReference type="OrthoDB" id="5192271at2"/>
<evidence type="ECO:0000259" key="1">
    <source>
        <dbReference type="Pfam" id="PF01656"/>
    </source>
</evidence>
<dbReference type="GO" id="GO:0016887">
    <property type="term" value="F:ATP hydrolysis activity"/>
    <property type="evidence" value="ECO:0007669"/>
    <property type="project" value="TreeGrafter"/>
</dbReference>
<dbReference type="InterPro" id="IPR002586">
    <property type="entry name" value="CobQ/CobB/MinD/ParA_Nub-bd_dom"/>
</dbReference>
<dbReference type="GO" id="GO:0005829">
    <property type="term" value="C:cytosol"/>
    <property type="evidence" value="ECO:0007669"/>
    <property type="project" value="TreeGrafter"/>
</dbReference>
<organism evidence="2 3">
    <name type="scientific">Actinomycetospora cinnamomea</name>
    <dbReference type="NCBI Taxonomy" id="663609"/>
    <lineage>
        <taxon>Bacteria</taxon>
        <taxon>Bacillati</taxon>
        <taxon>Actinomycetota</taxon>
        <taxon>Actinomycetes</taxon>
        <taxon>Pseudonocardiales</taxon>
        <taxon>Pseudonocardiaceae</taxon>
        <taxon>Actinomycetospora</taxon>
    </lineage>
</organism>
<dbReference type="Pfam" id="PF01656">
    <property type="entry name" value="CbiA"/>
    <property type="match status" value="1"/>
</dbReference>
<sequence>MKVAFVGKGGSGKTTCASLFALRAAATGAPVLALDADINQHLAVALGASEADAAALPTLPAHLGLIKEWLRGDNPRFTPEQMIKTTPPGHGSRLLRVVEDNPVWDATLREVVPGVRLGLAGAFDDADLGVACFHAKTGAVELLLNHLVDGRGEYVVVDMTAGADAFASGLFTRFDLTFLVCEPTQRSVGVYRQYAGYARDFGVRLAVVGNKVSDADDAAYLRDEVGDDLVGVLGRSAHVRAGDRGASRDVAGLEEANVAALDDLRAAVDAVEKDWVRYQADAVAMHRRNADAWAGPALAAQIDPDFVPGRETVTL</sequence>
<gene>
    <name evidence="2" type="ORF">C8D89_12937</name>
</gene>
<dbReference type="SUPFAM" id="SSF52540">
    <property type="entry name" value="P-loop containing nucleoside triphosphate hydrolases"/>
    <property type="match status" value="1"/>
</dbReference>